<protein>
    <submittedName>
        <fullName evidence="12">Cytochrome P450 71D10</fullName>
    </submittedName>
</protein>
<dbReference type="PRINTS" id="PR00463">
    <property type="entry name" value="EP450I"/>
</dbReference>
<dbReference type="InterPro" id="IPR002401">
    <property type="entry name" value="Cyt_P450_E_grp-I"/>
</dbReference>
<dbReference type="PANTHER" id="PTHR47955">
    <property type="entry name" value="CYTOCHROME P450 FAMILY 71 PROTEIN"/>
    <property type="match status" value="1"/>
</dbReference>
<gene>
    <name evidence="12" type="ORF">D0Y65_020210</name>
</gene>
<evidence type="ECO:0000313" key="12">
    <source>
        <dbReference type="EMBL" id="RZB96317.1"/>
    </source>
</evidence>
<keyword evidence="5 9" id="KW-0560">Oxidoreductase</keyword>
<evidence type="ECO:0000256" key="4">
    <source>
        <dbReference type="ARBA" id="ARBA00022723"/>
    </source>
</evidence>
<keyword evidence="11" id="KW-1133">Transmembrane helix</keyword>
<comment type="caution">
    <text evidence="12">The sequence shown here is derived from an EMBL/GenBank/DDBJ whole genome shotgun (WGS) entry which is preliminary data.</text>
</comment>
<dbReference type="PROSITE" id="PS00086">
    <property type="entry name" value="CYTOCHROME_P450"/>
    <property type="match status" value="1"/>
</dbReference>
<evidence type="ECO:0000256" key="7">
    <source>
        <dbReference type="ARBA" id="ARBA00023033"/>
    </source>
</evidence>
<feature type="transmembrane region" description="Helical" evidence="11">
    <location>
        <begin position="26"/>
        <end position="44"/>
    </location>
</feature>
<evidence type="ECO:0000256" key="10">
    <source>
        <dbReference type="SAM" id="Coils"/>
    </source>
</evidence>
<dbReference type="Gramene" id="XM_028387706.1">
    <property type="protein sequence ID" value="XP_028243507.1"/>
    <property type="gene ID" value="LOC114421654"/>
</dbReference>
<feature type="binding site" description="axial binding residue" evidence="8">
    <location>
        <position position="459"/>
    </location>
    <ligand>
        <name>heme</name>
        <dbReference type="ChEBI" id="CHEBI:30413"/>
    </ligand>
    <ligandPart>
        <name>Fe</name>
        <dbReference type="ChEBI" id="CHEBI:18248"/>
    </ligandPart>
</feature>
<dbReference type="EMBL" id="QZWG01000008">
    <property type="protein sequence ID" value="RZB96317.1"/>
    <property type="molecule type" value="Genomic_DNA"/>
</dbReference>
<keyword evidence="11" id="KW-0812">Transmembrane</keyword>
<keyword evidence="10" id="KW-0175">Coiled coil</keyword>
<dbReference type="Gene3D" id="1.10.630.10">
    <property type="entry name" value="Cytochrome P450"/>
    <property type="match status" value="1"/>
</dbReference>
<accession>A0A445JCZ4</accession>
<organism evidence="12 13">
    <name type="scientific">Glycine soja</name>
    <name type="common">Wild soybean</name>
    <dbReference type="NCBI Taxonomy" id="3848"/>
    <lineage>
        <taxon>Eukaryota</taxon>
        <taxon>Viridiplantae</taxon>
        <taxon>Streptophyta</taxon>
        <taxon>Embryophyta</taxon>
        <taxon>Tracheophyta</taxon>
        <taxon>Spermatophyta</taxon>
        <taxon>Magnoliopsida</taxon>
        <taxon>eudicotyledons</taxon>
        <taxon>Gunneridae</taxon>
        <taxon>Pentapetalae</taxon>
        <taxon>rosids</taxon>
        <taxon>fabids</taxon>
        <taxon>Fabales</taxon>
        <taxon>Fabaceae</taxon>
        <taxon>Papilionoideae</taxon>
        <taxon>50 kb inversion clade</taxon>
        <taxon>NPAAA clade</taxon>
        <taxon>indigoferoid/millettioid clade</taxon>
        <taxon>Phaseoleae</taxon>
        <taxon>Glycine</taxon>
        <taxon>Glycine subgen. Soja</taxon>
    </lineage>
</organism>
<dbReference type="CDD" id="cd11072">
    <property type="entry name" value="CYP71-like"/>
    <property type="match status" value="1"/>
</dbReference>
<reference evidence="12 13" key="1">
    <citation type="submission" date="2018-09" db="EMBL/GenBank/DDBJ databases">
        <title>A high-quality reference genome of wild soybean provides a powerful tool to mine soybean genomes.</title>
        <authorList>
            <person name="Xie M."/>
            <person name="Chung C.Y.L."/>
            <person name="Li M.-W."/>
            <person name="Wong F.-L."/>
            <person name="Chan T.-F."/>
            <person name="Lam H.-M."/>
        </authorList>
    </citation>
    <scope>NUCLEOTIDE SEQUENCE [LARGE SCALE GENOMIC DNA]</scope>
    <source>
        <strain evidence="13">cv. W05</strain>
        <tissue evidence="12">Hypocotyl of etiolated seedlings</tissue>
    </source>
</reference>
<dbReference type="InterPro" id="IPR017972">
    <property type="entry name" value="Cyt_P450_CS"/>
</dbReference>
<dbReference type="PRINTS" id="PR00385">
    <property type="entry name" value="P450"/>
</dbReference>
<proteinExistence type="inferred from homology"/>
<dbReference type="InterPro" id="IPR036396">
    <property type="entry name" value="Cyt_P450_sf"/>
</dbReference>
<sequence length="525" mass="59469">MYKPAELTIPFMHIQHYNISFHNMELLIPFSLLFTFACILLALFNTLNRSNSKILPPGPWKLPLLGNIHQFFGPLPHQTLTNLANQHGPLMHLQLGEKPHIIVSSADIAKEIMKTHDAIFANRPHLLASKSFAYDSSDIAFSSYGKAWRQLKKICISELLNAKHVQSLRHIREEEVSKLVSHVYANEGSIINLTKEIESVTIAIIARAANGKICKDQEAFMSTMEQMLVLLGGFSIADFYPSIKVFPLLTGMKSKLERAQRENDKILENMVKDHKENENKNGVTHEDFIDILLKTQKRDDLEIPLTHNNVKALIWDMFVGGTAAPAAVTVWAMSELIKNPKAMEKAQTEVRKVFNVKGYVDETELGQCQYLNSIIKETMRLHPPEALLLPRENSEACVVNGYKIPAKSKVIINAWAIGRESKYWNEAERFVPERFVDNSYDFSGTNFEYIPFGAGRRICPGAAFSMPYMLLSLANLLYHFDWKLPNGATIQELDMSESFGLTVKRVHDLCLIPIPYHPTSKLGHL</sequence>
<evidence type="ECO:0000256" key="11">
    <source>
        <dbReference type="SAM" id="Phobius"/>
    </source>
</evidence>
<dbReference type="Pfam" id="PF00067">
    <property type="entry name" value="p450"/>
    <property type="match status" value="1"/>
</dbReference>
<dbReference type="GO" id="GO:0005506">
    <property type="term" value="F:iron ion binding"/>
    <property type="evidence" value="ECO:0007669"/>
    <property type="project" value="InterPro"/>
</dbReference>
<dbReference type="GO" id="GO:0016705">
    <property type="term" value="F:oxidoreductase activity, acting on paired donors, with incorporation or reduction of molecular oxygen"/>
    <property type="evidence" value="ECO:0007669"/>
    <property type="project" value="InterPro"/>
</dbReference>
<dbReference type="FunFam" id="1.10.630.10:FF:000043">
    <property type="entry name" value="Cytochrome P450 99A2"/>
    <property type="match status" value="1"/>
</dbReference>
<keyword evidence="4 8" id="KW-0479">Metal-binding</keyword>
<evidence type="ECO:0000256" key="5">
    <source>
        <dbReference type="ARBA" id="ARBA00023002"/>
    </source>
</evidence>
<keyword evidence="13" id="KW-1185">Reference proteome</keyword>
<evidence type="ECO:0000256" key="8">
    <source>
        <dbReference type="PIRSR" id="PIRSR602401-1"/>
    </source>
</evidence>
<keyword evidence="3 8" id="KW-0349">Heme</keyword>
<evidence type="ECO:0000256" key="1">
    <source>
        <dbReference type="ARBA" id="ARBA00001971"/>
    </source>
</evidence>
<evidence type="ECO:0000313" key="13">
    <source>
        <dbReference type="Proteomes" id="UP000289340"/>
    </source>
</evidence>
<comment type="similarity">
    <text evidence="2 9">Belongs to the cytochrome P450 family.</text>
</comment>
<evidence type="ECO:0000256" key="3">
    <source>
        <dbReference type="ARBA" id="ARBA00022617"/>
    </source>
</evidence>
<dbReference type="PANTHER" id="PTHR47955:SF8">
    <property type="entry name" value="CYTOCHROME P450 71D11-LIKE"/>
    <property type="match status" value="1"/>
</dbReference>
<keyword evidence="7 9" id="KW-0503">Monooxygenase</keyword>
<evidence type="ECO:0000256" key="9">
    <source>
        <dbReference type="RuleBase" id="RU000461"/>
    </source>
</evidence>
<dbReference type="SUPFAM" id="SSF48264">
    <property type="entry name" value="Cytochrome P450"/>
    <property type="match status" value="1"/>
</dbReference>
<dbReference type="GO" id="GO:0020037">
    <property type="term" value="F:heme binding"/>
    <property type="evidence" value="ECO:0007669"/>
    <property type="project" value="InterPro"/>
</dbReference>
<keyword evidence="11" id="KW-0472">Membrane</keyword>
<dbReference type="GO" id="GO:0004497">
    <property type="term" value="F:monooxygenase activity"/>
    <property type="evidence" value="ECO:0007669"/>
    <property type="project" value="UniProtKB-KW"/>
</dbReference>
<dbReference type="InterPro" id="IPR001128">
    <property type="entry name" value="Cyt_P450"/>
</dbReference>
<comment type="cofactor">
    <cofactor evidence="1 8">
        <name>heme</name>
        <dbReference type="ChEBI" id="CHEBI:30413"/>
    </cofactor>
</comment>
<evidence type="ECO:0000256" key="6">
    <source>
        <dbReference type="ARBA" id="ARBA00023004"/>
    </source>
</evidence>
<feature type="coiled-coil region" evidence="10">
    <location>
        <begin position="249"/>
        <end position="276"/>
    </location>
</feature>
<dbReference type="Proteomes" id="UP000289340">
    <property type="component" value="Chromosome 8"/>
</dbReference>
<evidence type="ECO:0000256" key="2">
    <source>
        <dbReference type="ARBA" id="ARBA00010617"/>
    </source>
</evidence>
<name>A0A445JCZ4_GLYSO</name>
<dbReference type="AlphaFoldDB" id="A0A445JCZ4"/>
<keyword evidence="6 8" id="KW-0408">Iron</keyword>